<evidence type="ECO:0000256" key="1">
    <source>
        <dbReference type="SAM" id="MobiDB-lite"/>
    </source>
</evidence>
<evidence type="ECO:0000313" key="3">
    <source>
        <dbReference type="Proteomes" id="UP000448762"/>
    </source>
</evidence>
<dbReference type="EMBL" id="QOVC01000013">
    <property type="protein sequence ID" value="KAA0687324.1"/>
    <property type="molecule type" value="Genomic_DNA"/>
</dbReference>
<gene>
    <name evidence="2" type="ORF">DTX73_13525</name>
</gene>
<organism evidence="2 3">
    <name type="scientific">Enterococcus faecium</name>
    <name type="common">Streptococcus faecium</name>
    <dbReference type="NCBI Taxonomy" id="1352"/>
    <lineage>
        <taxon>Bacteria</taxon>
        <taxon>Bacillati</taxon>
        <taxon>Bacillota</taxon>
        <taxon>Bacilli</taxon>
        <taxon>Lactobacillales</taxon>
        <taxon>Enterococcaceae</taxon>
        <taxon>Enterococcus</taxon>
    </lineage>
</organism>
<dbReference type="Proteomes" id="UP000448762">
    <property type="component" value="Unassembled WGS sequence"/>
</dbReference>
<evidence type="ECO:0000313" key="2">
    <source>
        <dbReference type="EMBL" id="KAA0687324.1"/>
    </source>
</evidence>
<sequence length="26" mass="3074">MDRQERRESHGRRHGPNVTFEGCGVY</sequence>
<dbReference type="AlphaFoldDB" id="A0A7V7GMW5"/>
<proteinExistence type="predicted"/>
<protein>
    <submittedName>
        <fullName evidence="2">Uncharacterized protein</fullName>
    </submittedName>
</protein>
<feature type="region of interest" description="Disordered" evidence="1">
    <location>
        <begin position="1"/>
        <end position="26"/>
    </location>
</feature>
<name>A0A7V7GMW5_ENTFC</name>
<reference evidence="2 3" key="1">
    <citation type="submission" date="2018-07" db="EMBL/GenBank/DDBJ databases">
        <title>High quality draft genome sequencing of Enterococcus faecium exhibiting probiotic potential isolated from mucus of freshwater fish.</title>
        <authorList>
            <person name="El-Jeni R."/>
            <person name="Ghedira K."/>
            <person name="Abdelhak S."/>
            <person name="El-Bour M."/>
            <person name="Bouhaouala-Zahar B."/>
        </authorList>
    </citation>
    <scope>NUCLEOTIDE SEQUENCE [LARGE SCALE GENOMIC DNA]</scope>
    <source>
        <strain evidence="2 3">R.A73</strain>
    </source>
</reference>
<accession>A0A7V7GMW5</accession>
<comment type="caution">
    <text evidence="2">The sequence shown here is derived from an EMBL/GenBank/DDBJ whole genome shotgun (WGS) entry which is preliminary data.</text>
</comment>